<evidence type="ECO:0000313" key="3">
    <source>
        <dbReference type="Proteomes" id="UP001303046"/>
    </source>
</evidence>
<comment type="caution">
    <text evidence="2">The sequence shown here is derived from an EMBL/GenBank/DDBJ whole genome shotgun (WGS) entry which is preliminary data.</text>
</comment>
<gene>
    <name evidence="2" type="primary">Necator_chrIV.g16447</name>
    <name evidence="2" type="ORF">RB195_003150</name>
</gene>
<sequence length="110" mass="12673">MGVKVNGWQLHHLRFADIVLITRSISQTERMMTENMWMHRSSAESTKDDAGWVGLEYPIHAQRNKHIRMHQLHLFGSGIEHDERPDPRAGQEKMSGLGSVQEHRGCSEED</sequence>
<feature type="compositionally biased region" description="Basic and acidic residues" evidence="1">
    <location>
        <begin position="101"/>
        <end position="110"/>
    </location>
</feature>
<evidence type="ECO:0000313" key="2">
    <source>
        <dbReference type="EMBL" id="KAK6751568.1"/>
    </source>
</evidence>
<keyword evidence="3" id="KW-1185">Reference proteome</keyword>
<dbReference type="EMBL" id="JAVFWL010000004">
    <property type="protein sequence ID" value="KAK6751568.1"/>
    <property type="molecule type" value="Genomic_DNA"/>
</dbReference>
<evidence type="ECO:0000256" key="1">
    <source>
        <dbReference type="SAM" id="MobiDB-lite"/>
    </source>
</evidence>
<reference evidence="2 3" key="1">
    <citation type="submission" date="2023-08" db="EMBL/GenBank/DDBJ databases">
        <title>A Necator americanus chromosomal reference genome.</title>
        <authorList>
            <person name="Ilik V."/>
            <person name="Petrzelkova K.J."/>
            <person name="Pardy F."/>
            <person name="Fuh T."/>
            <person name="Niatou-Singa F.S."/>
            <person name="Gouil Q."/>
            <person name="Baker L."/>
            <person name="Ritchie M.E."/>
            <person name="Jex A.R."/>
            <person name="Gazzola D."/>
            <person name="Li H."/>
            <person name="Toshio Fujiwara R."/>
            <person name="Zhan B."/>
            <person name="Aroian R.V."/>
            <person name="Pafco B."/>
            <person name="Schwarz E.M."/>
        </authorList>
    </citation>
    <scope>NUCLEOTIDE SEQUENCE [LARGE SCALE GENOMIC DNA]</scope>
    <source>
        <strain evidence="2 3">Aroian</strain>
        <tissue evidence="2">Whole animal</tissue>
    </source>
</reference>
<accession>A0ABR1DN19</accession>
<proteinExistence type="predicted"/>
<feature type="region of interest" description="Disordered" evidence="1">
    <location>
        <begin position="77"/>
        <end position="110"/>
    </location>
</feature>
<dbReference type="Proteomes" id="UP001303046">
    <property type="component" value="Unassembled WGS sequence"/>
</dbReference>
<feature type="compositionally biased region" description="Basic and acidic residues" evidence="1">
    <location>
        <begin position="79"/>
        <end position="91"/>
    </location>
</feature>
<protein>
    <recommendedName>
        <fullName evidence="4">Reverse transcriptase domain-containing protein</fullName>
    </recommendedName>
</protein>
<organism evidence="2 3">
    <name type="scientific">Necator americanus</name>
    <name type="common">Human hookworm</name>
    <dbReference type="NCBI Taxonomy" id="51031"/>
    <lineage>
        <taxon>Eukaryota</taxon>
        <taxon>Metazoa</taxon>
        <taxon>Ecdysozoa</taxon>
        <taxon>Nematoda</taxon>
        <taxon>Chromadorea</taxon>
        <taxon>Rhabditida</taxon>
        <taxon>Rhabditina</taxon>
        <taxon>Rhabditomorpha</taxon>
        <taxon>Strongyloidea</taxon>
        <taxon>Ancylostomatidae</taxon>
        <taxon>Bunostominae</taxon>
        <taxon>Necator</taxon>
    </lineage>
</organism>
<name>A0ABR1DN19_NECAM</name>
<evidence type="ECO:0008006" key="4">
    <source>
        <dbReference type="Google" id="ProtNLM"/>
    </source>
</evidence>